<dbReference type="PROSITE" id="PS50294">
    <property type="entry name" value="WD_REPEATS_REGION"/>
    <property type="match status" value="1"/>
</dbReference>
<dbReference type="Proteomes" id="UP000807306">
    <property type="component" value="Unassembled WGS sequence"/>
</dbReference>
<dbReference type="InterPro" id="IPR001680">
    <property type="entry name" value="WD40_rpt"/>
</dbReference>
<proteinExistence type="predicted"/>
<dbReference type="Gene3D" id="2.130.10.10">
    <property type="entry name" value="YVTN repeat-like/Quinoprotein amine dehydrogenase"/>
    <property type="match status" value="2"/>
</dbReference>
<dbReference type="PANTHER" id="PTHR22889:SF0">
    <property type="entry name" value="WD REPEAT-CONTAINING PROTEIN 89"/>
    <property type="match status" value="1"/>
</dbReference>
<dbReference type="SMART" id="SM00320">
    <property type="entry name" value="WD40"/>
    <property type="match status" value="4"/>
</dbReference>
<keyword evidence="2" id="KW-0677">Repeat</keyword>
<feature type="region of interest" description="Disordered" evidence="4">
    <location>
        <begin position="435"/>
        <end position="507"/>
    </location>
</feature>
<organism evidence="5 6">
    <name type="scientific">Crepidotus variabilis</name>
    <dbReference type="NCBI Taxonomy" id="179855"/>
    <lineage>
        <taxon>Eukaryota</taxon>
        <taxon>Fungi</taxon>
        <taxon>Dikarya</taxon>
        <taxon>Basidiomycota</taxon>
        <taxon>Agaricomycotina</taxon>
        <taxon>Agaricomycetes</taxon>
        <taxon>Agaricomycetidae</taxon>
        <taxon>Agaricales</taxon>
        <taxon>Agaricineae</taxon>
        <taxon>Crepidotaceae</taxon>
        <taxon>Crepidotus</taxon>
    </lineage>
</organism>
<dbReference type="EMBL" id="MU157868">
    <property type="protein sequence ID" value="KAF9526755.1"/>
    <property type="molecule type" value="Genomic_DNA"/>
</dbReference>
<evidence type="ECO:0000256" key="1">
    <source>
        <dbReference type="ARBA" id="ARBA00022574"/>
    </source>
</evidence>
<sequence>MDTSATSELDLDLDIHDSPRPQIPLIPTRSFFSLAQSQTRPIFTTRASSSSSEAPYILQISPLRTPSSSYYATTISHPSNAIELFDALSLRTVLKFVGHRGGTCALENASNLVGLGGGKEVLLSAGKDGNVVVWDERAKPNGGVCVKMSAPSNTPLLSLAVHPSGAYVAAGSALHSGSSGNEASILYWDPRQPSFPLRAHNETHSDDITSLAFLPSVHLSASSTPVSTPPSTQEAERPQDLLLSSSSDGLLALSDPNEQDGDEAVWRVANWGCSISQAGFHRTGDVWAASDMETFSLWSDELDPISDIDIRIPSYHPSKSQKPQNHKWETDYLIAASSTRTMDSRLGIWTGNNAGDVALLSTSGTNPPSNKSEDAKWYIHETFRSGHEGIVRGLFWDEDNNLLITGGEDAKLNVWPKHDFSSDDLLPAAEDDAEMELGSPMRMDDSPTKYSPRKEKERKKKHRKRERVVDDDDEDGNEERADEEGMDLQVESEEERDGKRKGKRARR</sequence>
<dbReference type="PROSITE" id="PS50082">
    <property type="entry name" value="WD_REPEATS_2"/>
    <property type="match status" value="1"/>
</dbReference>
<evidence type="ECO:0000313" key="6">
    <source>
        <dbReference type="Proteomes" id="UP000807306"/>
    </source>
</evidence>
<dbReference type="SUPFAM" id="SSF50978">
    <property type="entry name" value="WD40 repeat-like"/>
    <property type="match status" value="1"/>
</dbReference>
<name>A0A9P6ECX9_9AGAR</name>
<dbReference type="InterPro" id="IPR036322">
    <property type="entry name" value="WD40_repeat_dom_sf"/>
</dbReference>
<keyword evidence="6" id="KW-1185">Reference proteome</keyword>
<evidence type="ECO:0000313" key="5">
    <source>
        <dbReference type="EMBL" id="KAF9526755.1"/>
    </source>
</evidence>
<dbReference type="InterPro" id="IPR039328">
    <property type="entry name" value="WDR89"/>
</dbReference>
<evidence type="ECO:0000256" key="3">
    <source>
        <dbReference type="PROSITE-ProRule" id="PRU00221"/>
    </source>
</evidence>
<dbReference type="Pfam" id="PF00400">
    <property type="entry name" value="WD40"/>
    <property type="match status" value="1"/>
</dbReference>
<keyword evidence="1 3" id="KW-0853">WD repeat</keyword>
<gene>
    <name evidence="5" type="ORF">CPB83DRAFT_794408</name>
</gene>
<accession>A0A9P6ECX9</accession>
<feature type="repeat" description="WD" evidence="3">
    <location>
        <begin position="384"/>
        <end position="415"/>
    </location>
</feature>
<feature type="compositionally biased region" description="Acidic residues" evidence="4">
    <location>
        <begin position="469"/>
        <end position="495"/>
    </location>
</feature>
<feature type="compositionally biased region" description="Basic and acidic residues" evidence="4">
    <location>
        <begin position="442"/>
        <end position="455"/>
    </location>
</feature>
<dbReference type="AlphaFoldDB" id="A0A9P6ECX9"/>
<reference evidence="5" key="1">
    <citation type="submission" date="2020-11" db="EMBL/GenBank/DDBJ databases">
        <authorList>
            <consortium name="DOE Joint Genome Institute"/>
            <person name="Ahrendt S."/>
            <person name="Riley R."/>
            <person name="Andreopoulos W."/>
            <person name="Labutti K."/>
            <person name="Pangilinan J."/>
            <person name="Ruiz-Duenas F.J."/>
            <person name="Barrasa J.M."/>
            <person name="Sanchez-Garcia M."/>
            <person name="Camarero S."/>
            <person name="Miyauchi S."/>
            <person name="Serrano A."/>
            <person name="Linde D."/>
            <person name="Babiker R."/>
            <person name="Drula E."/>
            <person name="Ayuso-Fernandez I."/>
            <person name="Pacheco R."/>
            <person name="Padilla G."/>
            <person name="Ferreira P."/>
            <person name="Barriuso J."/>
            <person name="Kellner H."/>
            <person name="Castanera R."/>
            <person name="Alfaro M."/>
            <person name="Ramirez L."/>
            <person name="Pisabarro A.G."/>
            <person name="Kuo A."/>
            <person name="Tritt A."/>
            <person name="Lipzen A."/>
            <person name="He G."/>
            <person name="Yan M."/>
            <person name="Ng V."/>
            <person name="Cullen D."/>
            <person name="Martin F."/>
            <person name="Rosso M.-N."/>
            <person name="Henrissat B."/>
            <person name="Hibbett D."/>
            <person name="Martinez A.T."/>
            <person name="Grigoriev I.V."/>
        </authorList>
    </citation>
    <scope>NUCLEOTIDE SEQUENCE</scope>
    <source>
        <strain evidence="5">CBS 506.95</strain>
    </source>
</reference>
<comment type="caution">
    <text evidence="5">The sequence shown here is derived from an EMBL/GenBank/DDBJ whole genome shotgun (WGS) entry which is preliminary data.</text>
</comment>
<dbReference type="OrthoDB" id="25131at2759"/>
<feature type="compositionally biased region" description="Basic residues" evidence="4">
    <location>
        <begin position="456"/>
        <end position="466"/>
    </location>
</feature>
<evidence type="ECO:0000256" key="2">
    <source>
        <dbReference type="ARBA" id="ARBA00022737"/>
    </source>
</evidence>
<dbReference type="PANTHER" id="PTHR22889">
    <property type="entry name" value="WD REPEAT-CONTAINING PROTEIN 89"/>
    <property type="match status" value="1"/>
</dbReference>
<protein>
    <submittedName>
        <fullName evidence="5">WD40-repeat-containing domain protein</fullName>
    </submittedName>
</protein>
<evidence type="ECO:0000256" key="4">
    <source>
        <dbReference type="SAM" id="MobiDB-lite"/>
    </source>
</evidence>
<dbReference type="InterPro" id="IPR015943">
    <property type="entry name" value="WD40/YVTN_repeat-like_dom_sf"/>
</dbReference>